<keyword evidence="1" id="KW-0812">Transmembrane</keyword>
<dbReference type="EMBL" id="JAWCTQ010000019">
    <property type="protein sequence ID" value="MDT9683735.1"/>
    <property type="molecule type" value="Genomic_DNA"/>
</dbReference>
<gene>
    <name evidence="2" type="ORF">RND61_16940</name>
</gene>
<keyword evidence="3" id="KW-1185">Reference proteome</keyword>
<sequence length="239" mass="26080">MLKENDQSLVGLDFLMATAAAAACVLPPFFWVFTRKLARGAHYRYHLNLIYARAVVLCATAAEKPAERRSQPLKELDYVCREVEQRILQAHRTIGTMRRRSPRRLQARHHGALVAGALRTQLARLDVEPEKALPELAAMLLAISERYAAGRVGALLSEEALFDATPVSTTRTTLGESLRVVLAILAAMGAAVAASAAMPALQVPEDLRPWMVLGCAALAAILVAGWHRVARILEVFPGK</sequence>
<evidence type="ECO:0000256" key="1">
    <source>
        <dbReference type="SAM" id="Phobius"/>
    </source>
</evidence>
<evidence type="ECO:0000313" key="3">
    <source>
        <dbReference type="Proteomes" id="UP001250181"/>
    </source>
</evidence>
<evidence type="ECO:0008006" key="4">
    <source>
        <dbReference type="Google" id="ProtNLM"/>
    </source>
</evidence>
<organism evidence="2 3">
    <name type="scientific">Streptomyces tamarix</name>
    <dbReference type="NCBI Taxonomy" id="3078565"/>
    <lineage>
        <taxon>Bacteria</taxon>
        <taxon>Bacillati</taxon>
        <taxon>Actinomycetota</taxon>
        <taxon>Actinomycetes</taxon>
        <taxon>Kitasatosporales</taxon>
        <taxon>Streptomycetaceae</taxon>
        <taxon>Streptomyces</taxon>
    </lineage>
</organism>
<name>A0ABU3QLV1_9ACTN</name>
<accession>A0ABU3QLV1</accession>
<proteinExistence type="predicted"/>
<dbReference type="PROSITE" id="PS51257">
    <property type="entry name" value="PROKAR_LIPOPROTEIN"/>
    <property type="match status" value="1"/>
</dbReference>
<comment type="caution">
    <text evidence="2">The sequence shown here is derived from an EMBL/GenBank/DDBJ whole genome shotgun (WGS) entry which is preliminary data.</text>
</comment>
<dbReference type="RefSeq" id="WP_315878805.1">
    <property type="nucleotide sequence ID" value="NZ_JAWCTQ010000019.1"/>
</dbReference>
<feature type="transmembrane region" description="Helical" evidence="1">
    <location>
        <begin position="180"/>
        <end position="201"/>
    </location>
</feature>
<dbReference type="Proteomes" id="UP001250181">
    <property type="component" value="Unassembled WGS sequence"/>
</dbReference>
<protein>
    <recommendedName>
        <fullName evidence="4">Type II secretion system protein GspF domain-containing protein</fullName>
    </recommendedName>
</protein>
<evidence type="ECO:0000313" key="2">
    <source>
        <dbReference type="EMBL" id="MDT9683735.1"/>
    </source>
</evidence>
<feature type="transmembrane region" description="Helical" evidence="1">
    <location>
        <begin position="12"/>
        <end position="33"/>
    </location>
</feature>
<keyword evidence="1" id="KW-1133">Transmembrane helix</keyword>
<feature type="transmembrane region" description="Helical" evidence="1">
    <location>
        <begin position="207"/>
        <end position="226"/>
    </location>
</feature>
<reference evidence="2 3" key="1">
    <citation type="submission" date="2023-09" db="EMBL/GenBank/DDBJ databases">
        <title>Streptomyces sp. nov.: A antagonism against Alternaria gaisen Producing Streptochlin, Isolated from Tamarix root soil.</title>
        <authorList>
            <person name="Chen Y."/>
        </authorList>
    </citation>
    <scope>NUCLEOTIDE SEQUENCE [LARGE SCALE GENOMIC DNA]</scope>
    <source>
        <strain evidence="2 3">TRM76323</strain>
    </source>
</reference>
<keyword evidence="1" id="KW-0472">Membrane</keyword>